<feature type="compositionally biased region" description="Basic and acidic residues" evidence="1">
    <location>
        <begin position="26"/>
        <end position="41"/>
    </location>
</feature>
<gene>
    <name evidence="2" type="ORF">PC118_g24283</name>
</gene>
<evidence type="ECO:0000256" key="1">
    <source>
        <dbReference type="SAM" id="MobiDB-lite"/>
    </source>
</evidence>
<organism evidence="2 3">
    <name type="scientific">Phytophthora cactorum</name>
    <dbReference type="NCBI Taxonomy" id="29920"/>
    <lineage>
        <taxon>Eukaryota</taxon>
        <taxon>Sar</taxon>
        <taxon>Stramenopiles</taxon>
        <taxon>Oomycota</taxon>
        <taxon>Peronosporomycetes</taxon>
        <taxon>Peronosporales</taxon>
        <taxon>Peronosporaceae</taxon>
        <taxon>Phytophthora</taxon>
    </lineage>
</organism>
<sequence>DDNQVEHATENQDASIMDEMLAVAQRAKEDKRKQQDKERNRKPFGQGLKKGFFNTTKTATKKKKTTPEKSTTTLEPARQKSRDERLLIVKHEKEEPATDNSTFVFPEVQEAMKSMNQLDPKEWMNQRFFDKLAQNPKLTYAL</sequence>
<accession>A0A8T1EXJ5</accession>
<dbReference type="Proteomes" id="UP000697107">
    <property type="component" value="Unassembled WGS sequence"/>
</dbReference>
<evidence type="ECO:0000313" key="3">
    <source>
        <dbReference type="Proteomes" id="UP000697107"/>
    </source>
</evidence>
<feature type="non-terminal residue" evidence="2">
    <location>
        <position position="1"/>
    </location>
</feature>
<feature type="compositionally biased region" description="Basic and acidic residues" evidence="1">
    <location>
        <begin position="1"/>
        <end position="10"/>
    </location>
</feature>
<proteinExistence type="predicted"/>
<evidence type="ECO:0000313" key="2">
    <source>
        <dbReference type="EMBL" id="KAG2956845.1"/>
    </source>
</evidence>
<comment type="caution">
    <text evidence="2">The sequence shown here is derived from an EMBL/GenBank/DDBJ whole genome shotgun (WGS) entry which is preliminary data.</text>
</comment>
<feature type="region of interest" description="Disordered" evidence="1">
    <location>
        <begin position="1"/>
        <end position="84"/>
    </location>
</feature>
<name>A0A8T1EXJ5_9STRA</name>
<dbReference type="EMBL" id="RCML01002866">
    <property type="protein sequence ID" value="KAG2956845.1"/>
    <property type="molecule type" value="Genomic_DNA"/>
</dbReference>
<reference evidence="2" key="1">
    <citation type="submission" date="2018-10" db="EMBL/GenBank/DDBJ databases">
        <title>Effector identification in a new, highly contiguous assembly of the strawberry crown rot pathogen Phytophthora cactorum.</title>
        <authorList>
            <person name="Armitage A.D."/>
            <person name="Nellist C.F."/>
            <person name="Bates H."/>
            <person name="Vickerstaff R.J."/>
            <person name="Harrison R.J."/>
        </authorList>
    </citation>
    <scope>NUCLEOTIDE SEQUENCE</scope>
    <source>
        <strain evidence="2">P415</strain>
    </source>
</reference>
<dbReference type="AlphaFoldDB" id="A0A8T1EXJ5"/>
<protein>
    <submittedName>
        <fullName evidence="2">Uncharacterized protein</fullName>
    </submittedName>
</protein>
<dbReference type="VEuPathDB" id="FungiDB:PC110_g19432"/>